<organism evidence="7 8">
    <name type="scientific">Xylaria arbuscula</name>
    <dbReference type="NCBI Taxonomy" id="114810"/>
    <lineage>
        <taxon>Eukaryota</taxon>
        <taxon>Fungi</taxon>
        <taxon>Dikarya</taxon>
        <taxon>Ascomycota</taxon>
        <taxon>Pezizomycotina</taxon>
        <taxon>Sordariomycetes</taxon>
        <taxon>Xylariomycetidae</taxon>
        <taxon>Xylariales</taxon>
        <taxon>Xylariaceae</taxon>
        <taxon>Xylaria</taxon>
    </lineage>
</organism>
<dbReference type="PIRSF" id="PIRSF006157">
    <property type="entry name" value="Doxgns_DODA"/>
    <property type="match status" value="1"/>
</dbReference>
<dbReference type="InterPro" id="IPR004183">
    <property type="entry name" value="Xdiol_dOase_suB"/>
</dbReference>
<dbReference type="AlphaFoldDB" id="A0A9W8TN01"/>
<dbReference type="Pfam" id="PF02900">
    <property type="entry name" value="LigB"/>
    <property type="match status" value="1"/>
</dbReference>
<keyword evidence="3" id="KW-0479">Metal-binding</keyword>
<comment type="cofactor">
    <cofactor evidence="1">
        <name>Zn(2+)</name>
        <dbReference type="ChEBI" id="CHEBI:29105"/>
    </cofactor>
</comment>
<evidence type="ECO:0000256" key="5">
    <source>
        <dbReference type="ARBA" id="ARBA00023002"/>
    </source>
</evidence>
<comment type="similarity">
    <text evidence="2">Belongs to the DODA-type extradiol aromatic ring-opening dioxygenase family.</text>
</comment>
<dbReference type="Gene3D" id="3.40.830.10">
    <property type="entry name" value="LigB-like"/>
    <property type="match status" value="1"/>
</dbReference>
<dbReference type="GO" id="GO:0008270">
    <property type="term" value="F:zinc ion binding"/>
    <property type="evidence" value="ECO:0007669"/>
    <property type="project" value="InterPro"/>
</dbReference>
<evidence type="ECO:0000313" key="7">
    <source>
        <dbReference type="EMBL" id="KAJ3573242.1"/>
    </source>
</evidence>
<dbReference type="PANTHER" id="PTHR30096">
    <property type="entry name" value="4,5-DOPA DIOXYGENASE EXTRADIOL-LIKE PROTEIN"/>
    <property type="match status" value="1"/>
</dbReference>
<dbReference type="CDD" id="cd07363">
    <property type="entry name" value="45_DOPA_Dioxygenase"/>
    <property type="match status" value="1"/>
</dbReference>
<dbReference type="InterPro" id="IPR014436">
    <property type="entry name" value="Extradiol_dOase_DODA"/>
</dbReference>
<sequence>MATRTPVYFMSHGGPSTMFDTEHPVYSVLQNMGQEITQKVKPKAIVVFSAHWEASPNEIQVNTALMTDLIYDYYGFPPEYYDVKYPNIGSPELANKVIGLLRDAGIKAKGVSRGLDHGVYVGFSVGKQHPTPHDPAQLSKTPRHISHLTPIKAFHPEKNPLNIPIVQVSQYKSPDVDQHYRLGQAVKALREENILVIGAGMSVHNLRDYRFGFNATQPLPYVASFDNALKPAMEAPPSERQAKLAEVAKRPDAHQAHPHFDHLMPAYITAGAGGEDQGKQLWTHHDFSMGWAMYRFGELPASA</sequence>
<accession>A0A9W8TN01</accession>
<evidence type="ECO:0000256" key="1">
    <source>
        <dbReference type="ARBA" id="ARBA00001947"/>
    </source>
</evidence>
<evidence type="ECO:0000313" key="8">
    <source>
        <dbReference type="Proteomes" id="UP001148614"/>
    </source>
</evidence>
<name>A0A9W8TN01_9PEZI</name>
<dbReference type="Proteomes" id="UP001148614">
    <property type="component" value="Unassembled WGS sequence"/>
</dbReference>
<dbReference type="SUPFAM" id="SSF53213">
    <property type="entry name" value="LigB-like"/>
    <property type="match status" value="1"/>
</dbReference>
<proteinExistence type="inferred from homology"/>
<evidence type="ECO:0000256" key="4">
    <source>
        <dbReference type="ARBA" id="ARBA00022833"/>
    </source>
</evidence>
<dbReference type="VEuPathDB" id="FungiDB:F4678DRAFT_444697"/>
<keyword evidence="8" id="KW-1185">Reference proteome</keyword>
<gene>
    <name evidence="7" type="ORF">NPX13_g4773</name>
</gene>
<dbReference type="GO" id="GO:0008198">
    <property type="term" value="F:ferrous iron binding"/>
    <property type="evidence" value="ECO:0007669"/>
    <property type="project" value="InterPro"/>
</dbReference>
<dbReference type="GO" id="GO:0016702">
    <property type="term" value="F:oxidoreductase activity, acting on single donors with incorporation of molecular oxygen, incorporation of two atoms of oxygen"/>
    <property type="evidence" value="ECO:0007669"/>
    <property type="project" value="UniProtKB-ARBA"/>
</dbReference>
<feature type="domain" description="Extradiol ring-cleavage dioxygenase class III enzyme subunit B" evidence="6">
    <location>
        <begin position="8"/>
        <end position="285"/>
    </location>
</feature>
<keyword evidence="5" id="KW-0560">Oxidoreductase</keyword>
<keyword evidence="4" id="KW-0862">Zinc</keyword>
<evidence type="ECO:0000256" key="3">
    <source>
        <dbReference type="ARBA" id="ARBA00022723"/>
    </source>
</evidence>
<protein>
    <recommendedName>
        <fullName evidence="6">Extradiol ring-cleavage dioxygenase class III enzyme subunit B domain-containing protein</fullName>
    </recommendedName>
</protein>
<comment type="caution">
    <text evidence="7">The sequence shown here is derived from an EMBL/GenBank/DDBJ whole genome shotgun (WGS) entry which is preliminary data.</text>
</comment>
<dbReference type="EMBL" id="JANPWZ010000697">
    <property type="protein sequence ID" value="KAJ3573242.1"/>
    <property type="molecule type" value="Genomic_DNA"/>
</dbReference>
<dbReference type="PANTHER" id="PTHR30096:SF0">
    <property type="entry name" value="4,5-DOPA DIOXYGENASE EXTRADIOL-LIKE PROTEIN"/>
    <property type="match status" value="1"/>
</dbReference>
<evidence type="ECO:0000259" key="6">
    <source>
        <dbReference type="Pfam" id="PF02900"/>
    </source>
</evidence>
<reference evidence="7" key="1">
    <citation type="submission" date="2022-07" db="EMBL/GenBank/DDBJ databases">
        <title>Genome Sequence of Xylaria arbuscula.</title>
        <authorList>
            <person name="Buettner E."/>
        </authorList>
    </citation>
    <scope>NUCLEOTIDE SEQUENCE</scope>
    <source>
        <strain evidence="7">VT107</strain>
    </source>
</reference>
<evidence type="ECO:0000256" key="2">
    <source>
        <dbReference type="ARBA" id="ARBA00007581"/>
    </source>
</evidence>